<dbReference type="EMBL" id="JBHSPH010000001">
    <property type="protein sequence ID" value="MFC5861204.1"/>
    <property type="molecule type" value="Genomic_DNA"/>
</dbReference>
<evidence type="ECO:0000259" key="2">
    <source>
        <dbReference type="Pfam" id="PF03713"/>
    </source>
</evidence>
<protein>
    <submittedName>
        <fullName evidence="3">DUF305 domain-containing protein</fullName>
    </submittedName>
</protein>
<sequence>MPTAGAYAQQADKPSAPVVVQPGAPGEPSKTLPSTTRPSLPPLSAADISFMQGMIMHHSQAVEMTALIPSHTQNKDVRALGAKISRSQADEIHMMERWLAVRGQPTSMTMPDMDMSGKPMAPMPGMLTPAQMEALRNARGTEFDHLFLTGMIQHHNGALIMVKDLFSTAGAGQDADIFNFATDVDNSQQAEIRIMQNMLKELSEDQR</sequence>
<evidence type="ECO:0000313" key="3">
    <source>
        <dbReference type="EMBL" id="MFC5861204.1"/>
    </source>
</evidence>
<dbReference type="PANTHER" id="PTHR36933:SF1">
    <property type="entry name" value="SLL0788 PROTEIN"/>
    <property type="match status" value="1"/>
</dbReference>
<feature type="compositionally biased region" description="Low complexity" evidence="1">
    <location>
        <begin position="28"/>
        <end position="44"/>
    </location>
</feature>
<dbReference type="Gene3D" id="1.20.1260.10">
    <property type="match status" value="1"/>
</dbReference>
<feature type="region of interest" description="Disordered" evidence="1">
    <location>
        <begin position="1"/>
        <end position="44"/>
    </location>
</feature>
<gene>
    <name evidence="3" type="ORF">ACFPT7_02740</name>
</gene>
<evidence type="ECO:0000256" key="1">
    <source>
        <dbReference type="SAM" id="MobiDB-lite"/>
    </source>
</evidence>
<dbReference type="Pfam" id="PF03713">
    <property type="entry name" value="DUF305"/>
    <property type="match status" value="1"/>
</dbReference>
<proteinExistence type="predicted"/>
<accession>A0ABW1EB87</accession>
<comment type="caution">
    <text evidence="3">The sequence shown here is derived from an EMBL/GenBank/DDBJ whole genome shotgun (WGS) entry which is preliminary data.</text>
</comment>
<dbReference type="InterPro" id="IPR012347">
    <property type="entry name" value="Ferritin-like"/>
</dbReference>
<dbReference type="PANTHER" id="PTHR36933">
    <property type="entry name" value="SLL0788 PROTEIN"/>
    <property type="match status" value="1"/>
</dbReference>
<keyword evidence="4" id="KW-1185">Reference proteome</keyword>
<dbReference type="RefSeq" id="WP_263334200.1">
    <property type="nucleotide sequence ID" value="NZ_JAGSYH010000002.1"/>
</dbReference>
<reference evidence="4" key="1">
    <citation type="journal article" date="2019" name="Int. J. Syst. Evol. Microbiol.">
        <title>The Global Catalogue of Microorganisms (GCM) 10K type strain sequencing project: providing services to taxonomists for standard genome sequencing and annotation.</title>
        <authorList>
            <consortium name="The Broad Institute Genomics Platform"/>
            <consortium name="The Broad Institute Genome Sequencing Center for Infectious Disease"/>
            <person name="Wu L."/>
            <person name="Ma J."/>
        </authorList>
    </citation>
    <scope>NUCLEOTIDE SEQUENCE [LARGE SCALE GENOMIC DNA]</scope>
    <source>
        <strain evidence="4">JCM 4087</strain>
    </source>
</reference>
<dbReference type="Proteomes" id="UP001596091">
    <property type="component" value="Unassembled WGS sequence"/>
</dbReference>
<evidence type="ECO:0000313" key="4">
    <source>
        <dbReference type="Proteomes" id="UP001596091"/>
    </source>
</evidence>
<organism evidence="3 4">
    <name type="scientific">Acidicapsa dinghuensis</name>
    <dbReference type="NCBI Taxonomy" id="2218256"/>
    <lineage>
        <taxon>Bacteria</taxon>
        <taxon>Pseudomonadati</taxon>
        <taxon>Acidobacteriota</taxon>
        <taxon>Terriglobia</taxon>
        <taxon>Terriglobales</taxon>
        <taxon>Acidobacteriaceae</taxon>
        <taxon>Acidicapsa</taxon>
    </lineage>
</organism>
<dbReference type="InterPro" id="IPR005183">
    <property type="entry name" value="DUF305_CopM-like"/>
</dbReference>
<name>A0ABW1EB87_9BACT</name>
<feature type="domain" description="DUF305" evidence="2">
    <location>
        <begin position="47"/>
        <end position="199"/>
    </location>
</feature>